<comment type="subunit">
    <text evidence="3">Homodimer.</text>
</comment>
<dbReference type="AlphaFoldDB" id="A0A0Q0U4E8"/>
<dbReference type="Gene3D" id="1.10.10.10">
    <property type="entry name" value="Winged helix-like DNA-binding domain superfamily/Winged helix DNA-binding domain"/>
    <property type="match status" value="1"/>
</dbReference>
<dbReference type="OrthoDB" id="8659436at2"/>
<dbReference type="CDD" id="cd07153">
    <property type="entry name" value="Fur_like"/>
    <property type="match status" value="1"/>
</dbReference>
<evidence type="ECO:0000256" key="12">
    <source>
        <dbReference type="PIRSR" id="PIRSR602481-2"/>
    </source>
</evidence>
<feature type="binding site" evidence="11">
    <location>
        <position position="97"/>
    </location>
    <ligand>
        <name>Zn(2+)</name>
        <dbReference type="ChEBI" id="CHEBI:29105"/>
    </ligand>
</feature>
<evidence type="ECO:0000256" key="11">
    <source>
        <dbReference type="PIRSR" id="PIRSR602481-1"/>
    </source>
</evidence>
<dbReference type="STRING" id="1544413.Clow_01071"/>
<evidence type="ECO:0000313" key="15">
    <source>
        <dbReference type="Proteomes" id="UP000050488"/>
    </source>
</evidence>
<feature type="binding site" evidence="11">
    <location>
        <position position="94"/>
    </location>
    <ligand>
        <name>Zn(2+)</name>
        <dbReference type="ChEBI" id="CHEBI:29105"/>
    </ligand>
</feature>
<dbReference type="GO" id="GO:0000976">
    <property type="term" value="F:transcription cis-regulatory region binding"/>
    <property type="evidence" value="ECO:0007669"/>
    <property type="project" value="TreeGrafter"/>
</dbReference>
<dbReference type="InterPro" id="IPR043135">
    <property type="entry name" value="Fur_C"/>
</dbReference>
<dbReference type="PATRIC" id="fig|1544413.3.peg.1076"/>
<evidence type="ECO:0000256" key="2">
    <source>
        <dbReference type="ARBA" id="ARBA00007957"/>
    </source>
</evidence>
<dbReference type="GO" id="GO:1900376">
    <property type="term" value="P:regulation of secondary metabolite biosynthetic process"/>
    <property type="evidence" value="ECO:0007669"/>
    <property type="project" value="TreeGrafter"/>
</dbReference>
<evidence type="ECO:0000256" key="1">
    <source>
        <dbReference type="ARBA" id="ARBA00004496"/>
    </source>
</evidence>
<keyword evidence="6 11" id="KW-0479">Metal-binding</keyword>
<feature type="binding site" evidence="12">
    <location>
        <position position="109"/>
    </location>
    <ligand>
        <name>Fe cation</name>
        <dbReference type="ChEBI" id="CHEBI:24875"/>
    </ligand>
</feature>
<keyword evidence="7 11" id="KW-0862">Zinc</keyword>
<evidence type="ECO:0000256" key="6">
    <source>
        <dbReference type="ARBA" id="ARBA00022723"/>
    </source>
</evidence>
<dbReference type="RefSeq" id="WP_055177259.1">
    <property type="nucleotide sequence ID" value="NZ_JAUSQY010000001.1"/>
</dbReference>
<dbReference type="PANTHER" id="PTHR33202:SF2">
    <property type="entry name" value="FERRIC UPTAKE REGULATION PROTEIN"/>
    <property type="match status" value="1"/>
</dbReference>
<dbReference type="Gene3D" id="3.30.1490.190">
    <property type="match status" value="1"/>
</dbReference>
<feature type="compositionally biased region" description="Low complexity" evidence="13">
    <location>
        <begin position="150"/>
        <end position="164"/>
    </location>
</feature>
<feature type="binding site" evidence="11">
    <location>
        <position position="134"/>
    </location>
    <ligand>
        <name>Zn(2+)</name>
        <dbReference type="ChEBI" id="CHEBI:29105"/>
    </ligand>
</feature>
<organism evidence="14 15">
    <name type="scientific">Corynebacterium lowii</name>
    <dbReference type="NCBI Taxonomy" id="1544413"/>
    <lineage>
        <taxon>Bacteria</taxon>
        <taxon>Bacillati</taxon>
        <taxon>Actinomycetota</taxon>
        <taxon>Actinomycetes</taxon>
        <taxon>Mycobacteriales</taxon>
        <taxon>Corynebacteriaceae</taxon>
        <taxon>Corynebacterium</taxon>
    </lineage>
</organism>
<evidence type="ECO:0000313" key="14">
    <source>
        <dbReference type="EMBL" id="KQB86860.1"/>
    </source>
</evidence>
<name>A0A0Q0U4E8_9CORY</name>
<keyword evidence="9" id="KW-0238">DNA-binding</keyword>
<evidence type="ECO:0000256" key="8">
    <source>
        <dbReference type="ARBA" id="ARBA00023015"/>
    </source>
</evidence>
<keyword evidence="15" id="KW-1185">Reference proteome</keyword>
<comment type="caution">
    <text evidence="14">The sequence shown here is derived from an EMBL/GenBank/DDBJ whole genome shotgun (WGS) entry which is preliminary data.</text>
</comment>
<dbReference type="GO" id="GO:0045892">
    <property type="term" value="P:negative regulation of DNA-templated transcription"/>
    <property type="evidence" value="ECO:0007669"/>
    <property type="project" value="TreeGrafter"/>
</dbReference>
<dbReference type="PANTHER" id="PTHR33202">
    <property type="entry name" value="ZINC UPTAKE REGULATION PROTEIN"/>
    <property type="match status" value="1"/>
</dbReference>
<dbReference type="InterPro" id="IPR036388">
    <property type="entry name" value="WH-like_DNA-bd_sf"/>
</dbReference>
<protein>
    <submittedName>
        <fullName evidence="14">Zinc uptake regulation protein</fullName>
    </submittedName>
</protein>
<evidence type="ECO:0000256" key="4">
    <source>
        <dbReference type="ARBA" id="ARBA00022490"/>
    </source>
</evidence>
<keyword evidence="5" id="KW-0678">Repressor</keyword>
<comment type="cofactor">
    <cofactor evidence="12">
        <name>Mn(2+)</name>
        <dbReference type="ChEBI" id="CHEBI:29035"/>
    </cofactor>
    <cofactor evidence="12">
        <name>Fe(2+)</name>
        <dbReference type="ChEBI" id="CHEBI:29033"/>
    </cofactor>
    <text evidence="12">Binds 1 Mn(2+) or Fe(2+) ion per subunit.</text>
</comment>
<feature type="binding site" evidence="11">
    <location>
        <position position="137"/>
    </location>
    <ligand>
        <name>Zn(2+)</name>
        <dbReference type="ChEBI" id="CHEBI:29105"/>
    </ligand>
</feature>
<evidence type="ECO:0000256" key="9">
    <source>
        <dbReference type="ARBA" id="ARBA00023125"/>
    </source>
</evidence>
<evidence type="ECO:0000256" key="5">
    <source>
        <dbReference type="ARBA" id="ARBA00022491"/>
    </source>
</evidence>
<evidence type="ECO:0000256" key="3">
    <source>
        <dbReference type="ARBA" id="ARBA00011738"/>
    </source>
</evidence>
<comment type="cofactor">
    <cofactor evidence="11">
        <name>Zn(2+)</name>
        <dbReference type="ChEBI" id="CHEBI:29105"/>
    </cofactor>
    <text evidence="11">Binds 1 zinc ion per subunit.</text>
</comment>
<dbReference type="GO" id="GO:0008270">
    <property type="term" value="F:zinc ion binding"/>
    <property type="evidence" value="ECO:0007669"/>
    <property type="project" value="TreeGrafter"/>
</dbReference>
<dbReference type="EMBL" id="LKEV01000002">
    <property type="protein sequence ID" value="KQB86860.1"/>
    <property type="molecule type" value="Genomic_DNA"/>
</dbReference>
<keyword evidence="4" id="KW-0963">Cytoplasm</keyword>
<dbReference type="InterPro" id="IPR036390">
    <property type="entry name" value="WH_DNA-bd_sf"/>
</dbReference>
<dbReference type="SUPFAM" id="SSF46785">
    <property type="entry name" value="Winged helix' DNA-binding domain"/>
    <property type="match status" value="1"/>
</dbReference>
<dbReference type="InterPro" id="IPR002481">
    <property type="entry name" value="FUR"/>
</dbReference>
<feature type="binding site" evidence="12">
    <location>
        <position position="88"/>
    </location>
    <ligand>
        <name>Fe cation</name>
        <dbReference type="ChEBI" id="CHEBI:24875"/>
    </ligand>
</feature>
<reference evidence="14 15" key="1">
    <citation type="submission" date="2015-10" db="EMBL/GenBank/DDBJ databases">
        <title>Corynebacteirum lowii and Corynebacterium oculi species nova, derived from human clinical disease and and emended description of Corynebacterium mastiditis.</title>
        <authorList>
            <person name="Bernard K."/>
            <person name="Pacheco A.L."/>
            <person name="Mcdougall C."/>
            <person name="Burtx T."/>
            <person name="Weibe D."/>
            <person name="Tyler S."/>
            <person name="Olson A.B."/>
            <person name="Cnockaert M."/>
            <person name="Eguchi H."/>
            <person name="Kuwahara T."/>
            <person name="Nakayama-Imaohji H."/>
            <person name="Boudewijins M."/>
            <person name="Van Hoecke F."/>
            <person name="Bernier A.-M."/>
            <person name="Vandamme P."/>
        </authorList>
    </citation>
    <scope>NUCLEOTIDE SEQUENCE [LARGE SCALE GENOMIC DNA]</scope>
    <source>
        <strain evidence="14 15">NML 130206</strain>
    </source>
</reference>
<dbReference type="Pfam" id="PF01475">
    <property type="entry name" value="FUR"/>
    <property type="match status" value="1"/>
</dbReference>
<proteinExistence type="inferred from homology"/>
<keyword evidence="12" id="KW-0408">Iron</keyword>
<feature type="binding site" evidence="12">
    <location>
        <position position="126"/>
    </location>
    <ligand>
        <name>Fe cation</name>
        <dbReference type="ChEBI" id="CHEBI:24875"/>
    </ligand>
</feature>
<comment type="similarity">
    <text evidence="2">Belongs to the Fur family.</text>
</comment>
<dbReference type="GO" id="GO:0005829">
    <property type="term" value="C:cytosol"/>
    <property type="evidence" value="ECO:0007669"/>
    <property type="project" value="TreeGrafter"/>
</dbReference>
<evidence type="ECO:0000256" key="7">
    <source>
        <dbReference type="ARBA" id="ARBA00022833"/>
    </source>
</evidence>
<gene>
    <name evidence="14" type="primary">zur</name>
    <name evidence="14" type="ORF">Clow_01071</name>
</gene>
<evidence type="ECO:0000256" key="10">
    <source>
        <dbReference type="ARBA" id="ARBA00023163"/>
    </source>
</evidence>
<evidence type="ECO:0000256" key="13">
    <source>
        <dbReference type="SAM" id="MobiDB-lite"/>
    </source>
</evidence>
<comment type="subcellular location">
    <subcellularLocation>
        <location evidence="1">Cytoplasm</location>
    </subcellularLocation>
</comment>
<keyword evidence="10" id="KW-0804">Transcription</keyword>
<keyword evidence="8" id="KW-0805">Transcription regulation</keyword>
<sequence length="164" mass="17473">MNKKTTARTPQLGARNTKQRAAVVEALVSLNNFASAKTIHHELTERGTPVGLSTVYRTLQSLADIHAVDVLSVAGGESLYRHCLSEDHHHHLVCTQCGSTKEIDGGPVERWAQEVATHYGFALTGHDAEIYGLCPACQAKQESPIQGSPDAADAANTTGTDGTN</sequence>
<feature type="region of interest" description="Disordered" evidence="13">
    <location>
        <begin position="142"/>
        <end position="164"/>
    </location>
</feature>
<dbReference type="Proteomes" id="UP000050488">
    <property type="component" value="Unassembled WGS sequence"/>
</dbReference>
<dbReference type="GO" id="GO:0003700">
    <property type="term" value="F:DNA-binding transcription factor activity"/>
    <property type="evidence" value="ECO:0007669"/>
    <property type="project" value="InterPro"/>
</dbReference>
<dbReference type="FunFam" id="1.10.10.10:FF:000459">
    <property type="entry name" value="Ferric uptake regulation protein"/>
    <property type="match status" value="1"/>
</dbReference>
<accession>A0A0Q0U4E8</accession>